<gene>
    <name evidence="3" type="ORF">SPI_04334</name>
</gene>
<organism evidence="3 4">
    <name type="scientific">Niveomyces insectorum RCEF 264</name>
    <dbReference type="NCBI Taxonomy" id="1081102"/>
    <lineage>
        <taxon>Eukaryota</taxon>
        <taxon>Fungi</taxon>
        <taxon>Dikarya</taxon>
        <taxon>Ascomycota</taxon>
        <taxon>Pezizomycotina</taxon>
        <taxon>Sordariomycetes</taxon>
        <taxon>Hypocreomycetidae</taxon>
        <taxon>Hypocreales</taxon>
        <taxon>Cordycipitaceae</taxon>
        <taxon>Niveomyces</taxon>
    </lineage>
</organism>
<sequence length="214" mass="23606">MLFAVFFAFWRFLQIITLIPTMGMLAWFVNAFIRANELAPNYVLILFVVSVLGVVWCLFTLFSYHRSSANAQFVALIDLGFVGALIGAVYDLHFISDANCTTVSVTDSWLVSAGNLVTLGPQGVDVATSKPCATLKACFAFGIMNCVFFFFTAVLAWMHGGKSAASERDRRYVRETTTVHRHHSRGGSRGPSSRPRSGSHHSHHSSHSHGRAYV</sequence>
<feature type="transmembrane region" description="Helical" evidence="2">
    <location>
        <begin position="41"/>
        <end position="61"/>
    </location>
</feature>
<feature type="region of interest" description="Disordered" evidence="1">
    <location>
        <begin position="176"/>
        <end position="214"/>
    </location>
</feature>
<keyword evidence="2" id="KW-1133">Transmembrane helix</keyword>
<evidence type="ECO:0000256" key="2">
    <source>
        <dbReference type="SAM" id="Phobius"/>
    </source>
</evidence>
<evidence type="ECO:0008006" key="5">
    <source>
        <dbReference type="Google" id="ProtNLM"/>
    </source>
</evidence>
<keyword evidence="4" id="KW-1185">Reference proteome</keyword>
<feature type="transmembrane region" description="Helical" evidence="2">
    <location>
        <begin position="73"/>
        <end position="90"/>
    </location>
</feature>
<evidence type="ECO:0000313" key="3">
    <source>
        <dbReference type="EMBL" id="OAA62794.1"/>
    </source>
</evidence>
<reference evidence="3 4" key="1">
    <citation type="journal article" date="2016" name="Genome Biol. Evol.">
        <title>Divergent and convergent evolution of fungal pathogenicity.</title>
        <authorList>
            <person name="Shang Y."/>
            <person name="Xiao G."/>
            <person name="Zheng P."/>
            <person name="Cen K."/>
            <person name="Zhan S."/>
            <person name="Wang C."/>
        </authorList>
    </citation>
    <scope>NUCLEOTIDE SEQUENCE [LARGE SCALE GENOMIC DNA]</scope>
    <source>
        <strain evidence="3 4">RCEF 264</strain>
    </source>
</reference>
<name>A0A167VMR3_9HYPO</name>
<proteinExistence type="predicted"/>
<comment type="caution">
    <text evidence="3">The sequence shown here is derived from an EMBL/GenBank/DDBJ whole genome shotgun (WGS) entry which is preliminary data.</text>
</comment>
<dbReference type="STRING" id="1081102.A0A167VMR3"/>
<dbReference type="Proteomes" id="UP000076874">
    <property type="component" value="Unassembled WGS sequence"/>
</dbReference>
<dbReference type="OrthoDB" id="4918558at2759"/>
<feature type="transmembrane region" description="Helical" evidence="2">
    <location>
        <begin position="139"/>
        <end position="158"/>
    </location>
</feature>
<dbReference type="EMBL" id="AZHD01000006">
    <property type="protein sequence ID" value="OAA62794.1"/>
    <property type="molecule type" value="Genomic_DNA"/>
</dbReference>
<accession>A0A167VMR3</accession>
<evidence type="ECO:0000256" key="1">
    <source>
        <dbReference type="SAM" id="MobiDB-lite"/>
    </source>
</evidence>
<protein>
    <recommendedName>
        <fullName evidence="5">MARVEL-like domain protein</fullName>
    </recommendedName>
</protein>
<keyword evidence="2" id="KW-0472">Membrane</keyword>
<dbReference type="AlphaFoldDB" id="A0A167VMR3"/>
<keyword evidence="2" id="KW-0812">Transmembrane</keyword>
<evidence type="ECO:0000313" key="4">
    <source>
        <dbReference type="Proteomes" id="UP000076874"/>
    </source>
</evidence>
<feature type="compositionally biased region" description="Basic residues" evidence="1">
    <location>
        <begin position="197"/>
        <end position="214"/>
    </location>
</feature>